<organism evidence="1">
    <name type="scientific">candidate division WOR-3 bacterium</name>
    <dbReference type="NCBI Taxonomy" id="2052148"/>
    <lineage>
        <taxon>Bacteria</taxon>
        <taxon>Bacteria division WOR-3</taxon>
    </lineage>
</organism>
<accession>A0A7C3J724</accession>
<reference evidence="1" key="1">
    <citation type="journal article" date="2020" name="mSystems">
        <title>Genome- and Community-Level Interaction Insights into Carbon Utilization and Element Cycling Functions of Hydrothermarchaeota in Hydrothermal Sediment.</title>
        <authorList>
            <person name="Zhou Z."/>
            <person name="Liu Y."/>
            <person name="Xu W."/>
            <person name="Pan J."/>
            <person name="Luo Z.H."/>
            <person name="Li M."/>
        </authorList>
    </citation>
    <scope>NUCLEOTIDE SEQUENCE [LARGE SCALE GENOMIC DNA]</scope>
    <source>
        <strain evidence="1">SpSt-464</strain>
    </source>
</reference>
<comment type="caution">
    <text evidence="1">The sequence shown here is derived from an EMBL/GenBank/DDBJ whole genome shotgun (WGS) entry which is preliminary data.</text>
</comment>
<proteinExistence type="predicted"/>
<name>A0A7C3J724_UNCW3</name>
<evidence type="ECO:0000313" key="1">
    <source>
        <dbReference type="EMBL" id="HFK24470.1"/>
    </source>
</evidence>
<gene>
    <name evidence="1" type="ORF">ENS15_07485</name>
</gene>
<protein>
    <recommendedName>
        <fullName evidence="2">PorV/PorQ family protein</fullName>
    </recommendedName>
</protein>
<evidence type="ECO:0008006" key="2">
    <source>
        <dbReference type="Google" id="ProtNLM"/>
    </source>
</evidence>
<dbReference type="EMBL" id="DSTT01000006">
    <property type="protein sequence ID" value="HFK24470.1"/>
    <property type="molecule type" value="Genomic_DNA"/>
</dbReference>
<sequence>MGNLKKTLFLILFVISFEISFSNTINDFLFSKSSNVGFAILKINPDAFSSALSGSLTTGYNSPSSFLINPASSSSFQGKSIIVTTIYSSGFSTNYSIALKYPFSIGTFSFAALSSSSDTIQLRNENPTEDPLGYYRFNSYFFSLGYSNSITKGVFVGLSTTAINENSFLLNKTSFVANAGVLIEFENFYNLKFGISALNVGFRTRYDENSLDYIIPPFTLRAGTSFNIDFSNVKNRFFSDFIKVNDQEYKIALGYDGEILEILSLRFGVLVNDPTKLLSLGVGVRNNKLSLNYSFVPYRYGLGFDNCVSLNYNF</sequence>
<dbReference type="AlphaFoldDB" id="A0A7C3J724"/>